<accession>A0A819WXV6</accession>
<dbReference type="AlphaFoldDB" id="A0A819WXV6"/>
<protein>
    <submittedName>
        <fullName evidence="2">Uncharacterized protein</fullName>
    </submittedName>
</protein>
<sequence length="223" mass="26522">MNANNTNEQFVQRFSNARRSKRCHGNRRNQRFRKRCRARKMKPATIMKLLEKRNRTKTTINTNNTETNKNNMETTAFATVSTGIHSSEKNQLTTNFCKQIELQLWQLYLDIGLQHQIRPDRIYTMAVTNDFELCQQYVLKYIDEIKNQLNQCQLELTKQQHSQPCPITTLSLDRIDHSLQEMVEHERNFLSTRNSNQLLKFKASIYKKELFEIISTYRLNTDL</sequence>
<gene>
    <name evidence="2" type="ORF">FNK824_LOCUS32727</name>
    <name evidence="1" type="ORF">OTI717_LOCUS33684</name>
</gene>
<comment type="caution">
    <text evidence="2">The sequence shown here is derived from an EMBL/GenBank/DDBJ whole genome shotgun (WGS) entry which is preliminary data.</text>
</comment>
<proteinExistence type="predicted"/>
<feature type="non-terminal residue" evidence="2">
    <location>
        <position position="1"/>
    </location>
</feature>
<reference evidence="2" key="1">
    <citation type="submission" date="2021-02" db="EMBL/GenBank/DDBJ databases">
        <authorList>
            <person name="Nowell W R."/>
        </authorList>
    </citation>
    <scope>NUCLEOTIDE SEQUENCE</scope>
</reference>
<evidence type="ECO:0000313" key="3">
    <source>
        <dbReference type="Proteomes" id="UP000663874"/>
    </source>
</evidence>
<dbReference type="Proteomes" id="UP000663823">
    <property type="component" value="Unassembled WGS sequence"/>
</dbReference>
<organism evidence="2 3">
    <name type="scientific">Rotaria sordida</name>
    <dbReference type="NCBI Taxonomy" id="392033"/>
    <lineage>
        <taxon>Eukaryota</taxon>
        <taxon>Metazoa</taxon>
        <taxon>Spiralia</taxon>
        <taxon>Gnathifera</taxon>
        <taxon>Rotifera</taxon>
        <taxon>Eurotatoria</taxon>
        <taxon>Bdelloidea</taxon>
        <taxon>Philodinida</taxon>
        <taxon>Philodinidae</taxon>
        <taxon>Rotaria</taxon>
    </lineage>
</organism>
<dbReference type="EMBL" id="CAJOBE010011421">
    <property type="protein sequence ID" value="CAF4130599.1"/>
    <property type="molecule type" value="Genomic_DNA"/>
</dbReference>
<evidence type="ECO:0000313" key="2">
    <source>
        <dbReference type="EMBL" id="CAF4130599.1"/>
    </source>
</evidence>
<dbReference type="Proteomes" id="UP000663874">
    <property type="component" value="Unassembled WGS sequence"/>
</dbReference>
<name>A0A819WXV6_9BILA</name>
<evidence type="ECO:0000313" key="1">
    <source>
        <dbReference type="EMBL" id="CAF4091262.1"/>
    </source>
</evidence>
<dbReference type="EMBL" id="CAJOAX010011312">
    <property type="protein sequence ID" value="CAF4091262.1"/>
    <property type="molecule type" value="Genomic_DNA"/>
</dbReference>